<dbReference type="PROSITE" id="PS52004">
    <property type="entry name" value="KS3_2"/>
    <property type="match status" value="1"/>
</dbReference>
<evidence type="ECO:0000256" key="7">
    <source>
        <dbReference type="ARBA" id="ARBA00022679"/>
    </source>
</evidence>
<gene>
    <name evidence="19" type="ORF">ACFSSE_08215</name>
</gene>
<protein>
    <recommendedName>
        <fullName evidence="12">3-oxoacyl-[acyl-carrier-protein] synthase 1</fullName>
        <ecNumber evidence="4">2.3.1.41</ecNumber>
    </recommendedName>
    <alternativeName>
        <fullName evidence="13">3-oxoacyl-[acyl-carrier-protein] synthase I</fullName>
    </alternativeName>
    <alternativeName>
        <fullName evidence="14">Beta-ketoacyl-ACP synthase I</fullName>
    </alternativeName>
</protein>
<dbReference type="Pfam" id="PF00109">
    <property type="entry name" value="ketoacyl-synt"/>
    <property type="match status" value="1"/>
</dbReference>
<evidence type="ECO:0000256" key="6">
    <source>
        <dbReference type="ARBA" id="ARBA00022516"/>
    </source>
</evidence>
<dbReference type="Pfam" id="PF02801">
    <property type="entry name" value="Ketoacyl-synt_C"/>
    <property type="match status" value="1"/>
</dbReference>
<dbReference type="InterPro" id="IPR016039">
    <property type="entry name" value="Thiolase-like"/>
</dbReference>
<comment type="caution">
    <text evidence="19">The sequence shown here is derived from an EMBL/GenBank/DDBJ whole genome shotgun (WGS) entry which is preliminary data.</text>
</comment>
<dbReference type="EMBL" id="JBHULV010000024">
    <property type="protein sequence ID" value="MFD2731690.1"/>
    <property type="molecule type" value="Genomic_DNA"/>
</dbReference>
<evidence type="ECO:0000256" key="1">
    <source>
        <dbReference type="ARBA" id="ARBA00004496"/>
    </source>
</evidence>
<dbReference type="InterPro" id="IPR000794">
    <property type="entry name" value="Beta-ketoacyl_synthase"/>
</dbReference>
<evidence type="ECO:0000256" key="14">
    <source>
        <dbReference type="ARBA" id="ARBA00042143"/>
    </source>
</evidence>
<evidence type="ECO:0000256" key="15">
    <source>
        <dbReference type="ARBA" id="ARBA00048121"/>
    </source>
</evidence>
<evidence type="ECO:0000256" key="5">
    <source>
        <dbReference type="ARBA" id="ARBA00022490"/>
    </source>
</evidence>
<keyword evidence="7 17" id="KW-0808">Transferase</keyword>
<keyword evidence="11" id="KW-0012">Acyltransferase</keyword>
<dbReference type="PROSITE" id="PS00606">
    <property type="entry name" value="KS3_1"/>
    <property type="match status" value="1"/>
</dbReference>
<keyword evidence="8" id="KW-0276">Fatty acid metabolism</keyword>
<feature type="domain" description="Ketosynthase family 3 (KS3)" evidence="18">
    <location>
        <begin position="5"/>
        <end position="447"/>
    </location>
</feature>
<comment type="subunit">
    <text evidence="3">Homodimer.</text>
</comment>
<comment type="catalytic activity">
    <reaction evidence="16">
        <text>a fatty acyl-[ACP] + malonyl-[ACP] + H(+) = a 3-oxoacyl-[ACP] + holo-[ACP] + CO2</text>
        <dbReference type="Rhea" id="RHEA:22836"/>
        <dbReference type="Rhea" id="RHEA-COMP:9623"/>
        <dbReference type="Rhea" id="RHEA-COMP:9685"/>
        <dbReference type="Rhea" id="RHEA-COMP:9916"/>
        <dbReference type="Rhea" id="RHEA-COMP:14125"/>
        <dbReference type="ChEBI" id="CHEBI:15378"/>
        <dbReference type="ChEBI" id="CHEBI:16526"/>
        <dbReference type="ChEBI" id="CHEBI:64479"/>
        <dbReference type="ChEBI" id="CHEBI:78449"/>
        <dbReference type="ChEBI" id="CHEBI:78776"/>
        <dbReference type="ChEBI" id="CHEBI:138651"/>
        <dbReference type="EC" id="2.3.1.41"/>
    </reaction>
    <physiologicalReaction direction="left-to-right" evidence="16">
        <dbReference type="Rhea" id="RHEA:22837"/>
    </physiologicalReaction>
</comment>
<evidence type="ECO:0000313" key="20">
    <source>
        <dbReference type="Proteomes" id="UP001597546"/>
    </source>
</evidence>
<sequence>MELGGRKVAVVGMGGAFPTCSSLNDFSDKLFTNQSLIREWDVAVARGKQIRSTVSGFITEAEMNLEAIYSPLSDTYPEVYSDLLKRIPEINLSTADMGSVWAMLGSLDAIKMAGWTTQETQSEGTGVVVGSGGGGHVIQRHAWHAFFELGKKSRLAGSHTVDRSMVYRDAANVSCLIKNRGVCESIGSACATGLGNIGYAYRLIKYGMQDRAVAGGVEGTSLETFIGFDAMQVLSRGFTPEQSSRPFDKDRNGFVCSFGAGIVCLEEYEMAKARGANILSVIDSYFNNSDGDGDMFYPSFAGQQRLWKGLLADTNIKPDVVKVHGTSTPAGDAIELLSVVDALGVKDYSISAPKSQFGHMLGAAGAVEFIAAVLMLQKQKVLPCLNSDHLNENQEAFQTKETWLGPKEPLAAYRDLMPQQTIDKEINSITCLNYGFGGTNSAILISKDHS</sequence>
<evidence type="ECO:0000256" key="10">
    <source>
        <dbReference type="ARBA" id="ARBA00023160"/>
    </source>
</evidence>
<keyword evidence="10" id="KW-0275">Fatty acid biosynthesis</keyword>
<accession>A0ABW5TT62</accession>
<evidence type="ECO:0000256" key="8">
    <source>
        <dbReference type="ARBA" id="ARBA00022832"/>
    </source>
</evidence>
<dbReference type="InterPro" id="IPR014031">
    <property type="entry name" value="Ketoacyl_synth_C"/>
</dbReference>
<name>A0ABW5TT62_9SPHI</name>
<evidence type="ECO:0000256" key="4">
    <source>
        <dbReference type="ARBA" id="ARBA00013191"/>
    </source>
</evidence>
<evidence type="ECO:0000256" key="2">
    <source>
        <dbReference type="ARBA" id="ARBA00008467"/>
    </source>
</evidence>
<dbReference type="InterPro" id="IPR018201">
    <property type="entry name" value="Ketoacyl_synth_AS"/>
</dbReference>
<dbReference type="InterPro" id="IPR020841">
    <property type="entry name" value="PKS_Beta-ketoAc_synthase_dom"/>
</dbReference>
<comment type="similarity">
    <text evidence="2 17">Belongs to the thiolase-like superfamily. Beta-ketoacyl-ACP synthases family.</text>
</comment>
<evidence type="ECO:0000256" key="12">
    <source>
        <dbReference type="ARBA" id="ARBA00039450"/>
    </source>
</evidence>
<evidence type="ECO:0000313" key="19">
    <source>
        <dbReference type="EMBL" id="MFD2731690.1"/>
    </source>
</evidence>
<evidence type="ECO:0000256" key="17">
    <source>
        <dbReference type="RuleBase" id="RU003694"/>
    </source>
</evidence>
<reference evidence="20" key="1">
    <citation type="journal article" date="2019" name="Int. J. Syst. Evol. Microbiol.">
        <title>The Global Catalogue of Microorganisms (GCM) 10K type strain sequencing project: providing services to taxonomists for standard genome sequencing and annotation.</title>
        <authorList>
            <consortium name="The Broad Institute Genomics Platform"/>
            <consortium name="The Broad Institute Genome Sequencing Center for Infectious Disease"/>
            <person name="Wu L."/>
            <person name="Ma J."/>
        </authorList>
    </citation>
    <scope>NUCLEOTIDE SEQUENCE [LARGE SCALE GENOMIC DNA]</scope>
    <source>
        <strain evidence="20">KCTC 42456</strain>
    </source>
</reference>
<evidence type="ECO:0000256" key="9">
    <source>
        <dbReference type="ARBA" id="ARBA00023098"/>
    </source>
</evidence>
<dbReference type="SUPFAM" id="SSF53901">
    <property type="entry name" value="Thiolase-like"/>
    <property type="match status" value="2"/>
</dbReference>
<dbReference type="InterPro" id="IPR014030">
    <property type="entry name" value="Ketoacyl_synth_N"/>
</dbReference>
<keyword evidence="20" id="KW-1185">Reference proteome</keyword>
<comment type="catalytic activity">
    <reaction evidence="15">
        <text>(3Z)-decenoyl-[ACP] + malonyl-[ACP] + H(+) = 3-oxo-(5Z)-dodecenoyl-[ACP] + holo-[ACP] + CO2</text>
        <dbReference type="Rhea" id="RHEA:54940"/>
        <dbReference type="Rhea" id="RHEA-COMP:9623"/>
        <dbReference type="Rhea" id="RHEA-COMP:9685"/>
        <dbReference type="Rhea" id="RHEA-COMP:9927"/>
        <dbReference type="Rhea" id="RHEA-COMP:14042"/>
        <dbReference type="ChEBI" id="CHEBI:15378"/>
        <dbReference type="ChEBI" id="CHEBI:16526"/>
        <dbReference type="ChEBI" id="CHEBI:64479"/>
        <dbReference type="ChEBI" id="CHEBI:78449"/>
        <dbReference type="ChEBI" id="CHEBI:78798"/>
        <dbReference type="ChEBI" id="CHEBI:138410"/>
    </reaction>
    <physiologicalReaction direction="left-to-right" evidence="15">
        <dbReference type="Rhea" id="RHEA:54941"/>
    </physiologicalReaction>
</comment>
<keyword evidence="5" id="KW-0963">Cytoplasm</keyword>
<organism evidence="19 20">
    <name type="scientific">Pedobacter alpinus</name>
    <dbReference type="NCBI Taxonomy" id="1590643"/>
    <lineage>
        <taxon>Bacteria</taxon>
        <taxon>Pseudomonadati</taxon>
        <taxon>Bacteroidota</taxon>
        <taxon>Sphingobacteriia</taxon>
        <taxon>Sphingobacteriales</taxon>
        <taxon>Sphingobacteriaceae</taxon>
        <taxon>Pedobacter</taxon>
    </lineage>
</organism>
<evidence type="ECO:0000256" key="3">
    <source>
        <dbReference type="ARBA" id="ARBA00011738"/>
    </source>
</evidence>
<keyword evidence="9" id="KW-0443">Lipid metabolism</keyword>
<evidence type="ECO:0000256" key="16">
    <source>
        <dbReference type="ARBA" id="ARBA00048506"/>
    </source>
</evidence>
<dbReference type="PANTHER" id="PTHR11712:SF306">
    <property type="entry name" value="3-OXOACYL-[ACYL-CARRIER-PROTEIN] SYNTHASE 1"/>
    <property type="match status" value="1"/>
</dbReference>
<proteinExistence type="inferred from homology"/>
<evidence type="ECO:0000256" key="13">
    <source>
        <dbReference type="ARBA" id="ARBA00041620"/>
    </source>
</evidence>
<dbReference type="SMART" id="SM00825">
    <property type="entry name" value="PKS_KS"/>
    <property type="match status" value="1"/>
</dbReference>
<dbReference type="Proteomes" id="UP001597546">
    <property type="component" value="Unassembled WGS sequence"/>
</dbReference>
<keyword evidence="6" id="KW-0444">Lipid biosynthesis</keyword>
<evidence type="ECO:0000256" key="11">
    <source>
        <dbReference type="ARBA" id="ARBA00023315"/>
    </source>
</evidence>
<dbReference type="Gene3D" id="3.40.47.10">
    <property type="match status" value="1"/>
</dbReference>
<evidence type="ECO:0000259" key="18">
    <source>
        <dbReference type="PROSITE" id="PS52004"/>
    </source>
</evidence>
<dbReference type="EC" id="2.3.1.41" evidence="4"/>
<dbReference type="PANTHER" id="PTHR11712">
    <property type="entry name" value="POLYKETIDE SYNTHASE-RELATED"/>
    <property type="match status" value="1"/>
</dbReference>
<comment type="subcellular location">
    <subcellularLocation>
        <location evidence="1">Cytoplasm</location>
    </subcellularLocation>
</comment>
<dbReference type="RefSeq" id="WP_379045755.1">
    <property type="nucleotide sequence ID" value="NZ_JBHSKW010000056.1"/>
</dbReference>